<keyword evidence="6" id="KW-1185">Reference proteome</keyword>
<feature type="signal peptide" evidence="3">
    <location>
        <begin position="1"/>
        <end position="22"/>
    </location>
</feature>
<gene>
    <name evidence="5" type="ORF">H3H39_25675</name>
</gene>
<evidence type="ECO:0000259" key="4">
    <source>
        <dbReference type="Pfam" id="PF13505"/>
    </source>
</evidence>
<dbReference type="InterPro" id="IPR027385">
    <property type="entry name" value="Beta-barrel_OMP"/>
</dbReference>
<sequence length="190" mass="19807">MSKLLPLSLLATAMLIPLAASAEDFYGGASVAHGGKLTFTNPVNGKSTESDGKTALKLYGGVALTDYLALEGGYAQYGTTTFDKTALGLPQAPTFKLRNLTLAGRLTHHFNDDWSLFAKAGIANSRFSASDGAGEQDSVTSTKPLLGLGMAYNVSKAVALTVEIEHIGATNKPGLKVKQDALQLGVKVGF</sequence>
<dbReference type="Proteomes" id="UP000573499">
    <property type="component" value="Unassembled WGS sequence"/>
</dbReference>
<organism evidence="5 6">
    <name type="scientific">Rugamonas apoptosis</name>
    <dbReference type="NCBI Taxonomy" id="2758570"/>
    <lineage>
        <taxon>Bacteria</taxon>
        <taxon>Pseudomonadati</taxon>
        <taxon>Pseudomonadota</taxon>
        <taxon>Betaproteobacteria</taxon>
        <taxon>Burkholderiales</taxon>
        <taxon>Oxalobacteraceae</taxon>
        <taxon>Telluria group</taxon>
        <taxon>Rugamonas</taxon>
    </lineage>
</organism>
<dbReference type="SUPFAM" id="SSF56925">
    <property type="entry name" value="OMPA-like"/>
    <property type="match status" value="1"/>
</dbReference>
<proteinExistence type="predicted"/>
<name>A0A7W2INB5_9BURK</name>
<dbReference type="EMBL" id="JACEZU010000017">
    <property type="protein sequence ID" value="MBA5690436.1"/>
    <property type="molecule type" value="Genomic_DNA"/>
</dbReference>
<dbReference type="GO" id="GO:0009279">
    <property type="term" value="C:cell outer membrane"/>
    <property type="evidence" value="ECO:0007669"/>
    <property type="project" value="UniProtKB-SubCell"/>
</dbReference>
<keyword evidence="2 3" id="KW-0732">Signal</keyword>
<evidence type="ECO:0000313" key="5">
    <source>
        <dbReference type="EMBL" id="MBA5690436.1"/>
    </source>
</evidence>
<dbReference type="AlphaFoldDB" id="A0A7W2INB5"/>
<feature type="domain" description="Outer membrane protein beta-barrel" evidence="4">
    <location>
        <begin position="9"/>
        <end position="190"/>
    </location>
</feature>
<dbReference type="Gene3D" id="2.40.160.20">
    <property type="match status" value="1"/>
</dbReference>
<accession>A0A7W2INB5</accession>
<evidence type="ECO:0000256" key="2">
    <source>
        <dbReference type="ARBA" id="ARBA00022729"/>
    </source>
</evidence>
<dbReference type="InterPro" id="IPR011250">
    <property type="entry name" value="OMP/PagP_B-barrel"/>
</dbReference>
<reference evidence="5 6" key="1">
    <citation type="submission" date="2020-07" db="EMBL/GenBank/DDBJ databases">
        <title>Novel species isolated from subtropical streams in China.</title>
        <authorList>
            <person name="Lu H."/>
        </authorList>
    </citation>
    <scope>NUCLEOTIDE SEQUENCE [LARGE SCALE GENOMIC DNA]</scope>
    <source>
        <strain evidence="5 6">LX47W</strain>
    </source>
</reference>
<comment type="subcellular location">
    <subcellularLocation>
        <location evidence="1">Cell outer membrane</location>
    </subcellularLocation>
</comment>
<evidence type="ECO:0000313" key="6">
    <source>
        <dbReference type="Proteomes" id="UP000573499"/>
    </source>
</evidence>
<protein>
    <submittedName>
        <fullName evidence="5">Porin family protein</fullName>
    </submittedName>
</protein>
<evidence type="ECO:0000256" key="3">
    <source>
        <dbReference type="SAM" id="SignalP"/>
    </source>
</evidence>
<feature type="chain" id="PRO_5030684739" evidence="3">
    <location>
        <begin position="23"/>
        <end position="190"/>
    </location>
</feature>
<evidence type="ECO:0000256" key="1">
    <source>
        <dbReference type="ARBA" id="ARBA00004442"/>
    </source>
</evidence>
<dbReference type="RefSeq" id="WP_182157234.1">
    <property type="nucleotide sequence ID" value="NZ_JACEZU010000017.1"/>
</dbReference>
<comment type="caution">
    <text evidence="5">The sequence shown here is derived from an EMBL/GenBank/DDBJ whole genome shotgun (WGS) entry which is preliminary data.</text>
</comment>
<dbReference type="Pfam" id="PF13505">
    <property type="entry name" value="OMP_b-brl"/>
    <property type="match status" value="1"/>
</dbReference>